<dbReference type="InParanoid" id="A0A177C800"/>
<feature type="transmembrane region" description="Helical" evidence="1">
    <location>
        <begin position="50"/>
        <end position="70"/>
    </location>
</feature>
<dbReference type="AlphaFoldDB" id="A0A177C800"/>
<dbReference type="Proteomes" id="UP000077069">
    <property type="component" value="Unassembled WGS sequence"/>
</dbReference>
<name>A0A177C800_9PLEO</name>
<feature type="transmembrane region" description="Helical" evidence="1">
    <location>
        <begin position="532"/>
        <end position="556"/>
    </location>
</feature>
<protein>
    <submittedName>
        <fullName evidence="2">Uncharacterized protein</fullName>
    </submittedName>
</protein>
<keyword evidence="3" id="KW-1185">Reference proteome</keyword>
<evidence type="ECO:0000313" key="3">
    <source>
        <dbReference type="Proteomes" id="UP000077069"/>
    </source>
</evidence>
<reference evidence="2 3" key="1">
    <citation type="submission" date="2016-05" db="EMBL/GenBank/DDBJ databases">
        <title>Comparative analysis of secretome profiles of manganese(II)-oxidizing ascomycete fungi.</title>
        <authorList>
            <consortium name="DOE Joint Genome Institute"/>
            <person name="Zeiner C.A."/>
            <person name="Purvine S.O."/>
            <person name="Zink E.M."/>
            <person name="Wu S."/>
            <person name="Pasa-Tolic L."/>
            <person name="Chaput D.L."/>
            <person name="Haridas S."/>
            <person name="Grigoriev I.V."/>
            <person name="Santelli C.M."/>
            <person name="Hansel C.M."/>
        </authorList>
    </citation>
    <scope>NUCLEOTIDE SEQUENCE [LARGE SCALE GENOMIC DNA]</scope>
    <source>
        <strain evidence="2 3">AP3s5-JAC2a</strain>
    </source>
</reference>
<evidence type="ECO:0000313" key="2">
    <source>
        <dbReference type="EMBL" id="OAG03773.1"/>
    </source>
</evidence>
<dbReference type="GeneID" id="28768505"/>
<dbReference type="EMBL" id="KV441554">
    <property type="protein sequence ID" value="OAG03773.1"/>
    <property type="molecule type" value="Genomic_DNA"/>
</dbReference>
<feature type="transmembrane region" description="Helical" evidence="1">
    <location>
        <begin position="131"/>
        <end position="150"/>
    </location>
</feature>
<feature type="transmembrane region" description="Helical" evidence="1">
    <location>
        <begin position="162"/>
        <end position="181"/>
    </location>
</feature>
<keyword evidence="1" id="KW-0812">Transmembrane</keyword>
<keyword evidence="1" id="KW-1133">Transmembrane helix</keyword>
<feature type="transmembrane region" description="Helical" evidence="1">
    <location>
        <begin position="91"/>
        <end position="111"/>
    </location>
</feature>
<gene>
    <name evidence="2" type="ORF">CC84DRAFT_1260862</name>
</gene>
<sequence>MLAQTSGTQFGPSEEFELETINKGKSIITEHVQENTSAQRELKSFDGSLLSVWLSAFLALALLILTSVYAGNSSLLAGHRSFGRSPSNVLLVLRVLSELAGVMLATTIAGTLEVLQWMLISREGGKKGMSFTDYLVMNAGTGVPGLLRLAFGRGIPKLSSRFWSMARLIGIAMVPLLNVVIMSDVSTAITYDKLTDKAPVYGYGIGIFNASLAAIWHPMADMMFSTNFMYFLADGARVVDITAPDARKRCNSGEDGCEASYFVSGGSGDFAPALLASGGSRGADAFLAESQPGFVFDYTDGKHDWQFSDSDCSVFGADIAAWGLCLKDGEAENEIRARLIDCPADVASMFKCQTTRSWLRNPGFSSSLHSWYRSAEVAYSRVNDSILTHSFDDSTPRSPARIPASELLKAFILVFKSSNQASPFANALTLLGVGNNTAATPIYAWWYFHGASRLAATDPAAKRRGISGLQSMLGLAIYHCQPKAFGEIRDLGYDNTTSVGKAILASFPTNVQGTPVFPAALRYIIVIDRGTLVAYIVLGGSTLILCFAALVAVTFVSPINRERGSSSFPILDFLSECKVVHEGHNTRRSVMSLDAFKDRNGERNEKETLDRNTRGLRVILTERTSRLRT</sequence>
<organism evidence="2 3">
    <name type="scientific">Paraphaeosphaeria sporulosa</name>
    <dbReference type="NCBI Taxonomy" id="1460663"/>
    <lineage>
        <taxon>Eukaryota</taxon>
        <taxon>Fungi</taxon>
        <taxon>Dikarya</taxon>
        <taxon>Ascomycota</taxon>
        <taxon>Pezizomycotina</taxon>
        <taxon>Dothideomycetes</taxon>
        <taxon>Pleosporomycetidae</taxon>
        <taxon>Pleosporales</taxon>
        <taxon>Massarineae</taxon>
        <taxon>Didymosphaeriaceae</taxon>
        <taxon>Paraphaeosphaeria</taxon>
    </lineage>
</organism>
<feature type="transmembrane region" description="Helical" evidence="1">
    <location>
        <begin position="201"/>
        <end position="219"/>
    </location>
</feature>
<dbReference type="RefSeq" id="XP_018034138.1">
    <property type="nucleotide sequence ID" value="XM_018185019.1"/>
</dbReference>
<dbReference type="OrthoDB" id="5139479at2759"/>
<accession>A0A177C800</accession>
<keyword evidence="1" id="KW-0472">Membrane</keyword>
<evidence type="ECO:0000256" key="1">
    <source>
        <dbReference type="SAM" id="Phobius"/>
    </source>
</evidence>
<proteinExistence type="predicted"/>